<name>A0A6J6NHR5_9ZZZZ</name>
<evidence type="ECO:0000313" key="1">
    <source>
        <dbReference type="EMBL" id="CAB4684155.1"/>
    </source>
</evidence>
<reference evidence="1" key="1">
    <citation type="submission" date="2020-05" db="EMBL/GenBank/DDBJ databases">
        <authorList>
            <person name="Chiriac C."/>
            <person name="Salcher M."/>
            <person name="Ghai R."/>
            <person name="Kavagutti S V."/>
        </authorList>
    </citation>
    <scope>NUCLEOTIDE SEQUENCE</scope>
</reference>
<sequence>MMAANTKKAIDDAIRTVFACNRSPSALPTAIAKPSAITMPTVEPAHVPTSPSVVASVTVASIVLSPSSAKKKTVPTAMMMCFDETLVLSLSSSVNSSPRKVQIPKPTKAIAPTMLMSLVGSAVPIIPPRATEKRCTKPVANVIAISTGTVLYRVANARAMSWLLSPSSATKITPNDNRNACNIIC</sequence>
<proteinExistence type="predicted"/>
<dbReference type="AlphaFoldDB" id="A0A6J6NHR5"/>
<organism evidence="1">
    <name type="scientific">freshwater metagenome</name>
    <dbReference type="NCBI Taxonomy" id="449393"/>
    <lineage>
        <taxon>unclassified sequences</taxon>
        <taxon>metagenomes</taxon>
        <taxon>ecological metagenomes</taxon>
    </lineage>
</organism>
<protein>
    <submittedName>
        <fullName evidence="1">Unannotated protein</fullName>
    </submittedName>
</protein>
<dbReference type="EMBL" id="CAEZXA010000155">
    <property type="protein sequence ID" value="CAB4684155.1"/>
    <property type="molecule type" value="Genomic_DNA"/>
</dbReference>
<gene>
    <name evidence="1" type="ORF">UFOPK2334_01365</name>
</gene>
<accession>A0A6J6NHR5</accession>